<reference evidence="5" key="1">
    <citation type="submission" date="2021-04" db="EMBL/GenBank/DDBJ databases">
        <title>Genome seq and assembly of Bacillus sp.</title>
        <authorList>
            <person name="Chhetri G."/>
        </authorList>
    </citation>
    <scope>NUCLEOTIDE SEQUENCE</scope>
    <source>
        <strain evidence="5">RG28</strain>
    </source>
</reference>
<dbReference type="GO" id="GO:0032259">
    <property type="term" value="P:methylation"/>
    <property type="evidence" value="ECO:0007669"/>
    <property type="project" value="UniProtKB-KW"/>
</dbReference>
<evidence type="ECO:0000256" key="1">
    <source>
        <dbReference type="ARBA" id="ARBA00007228"/>
    </source>
</evidence>
<dbReference type="SMART" id="SM00967">
    <property type="entry name" value="SpoU_sub_bind"/>
    <property type="match status" value="1"/>
</dbReference>
<comment type="similarity">
    <text evidence="1">Belongs to the class IV-like SAM-binding methyltransferase superfamily. RNA methyltransferase TrmH family.</text>
</comment>
<dbReference type="Pfam" id="PF00588">
    <property type="entry name" value="SpoU_methylase"/>
    <property type="match status" value="1"/>
</dbReference>
<protein>
    <submittedName>
        <fullName evidence="5">RNA methyltransferase</fullName>
    </submittedName>
</protein>
<dbReference type="SUPFAM" id="SSF75217">
    <property type="entry name" value="alpha/beta knot"/>
    <property type="match status" value="1"/>
</dbReference>
<dbReference type="CDD" id="cd18095">
    <property type="entry name" value="SpoU-like_rRNA-MTase"/>
    <property type="match status" value="1"/>
</dbReference>
<evidence type="ECO:0000313" key="6">
    <source>
        <dbReference type="Proteomes" id="UP000682134"/>
    </source>
</evidence>
<dbReference type="Gene3D" id="3.40.1280.10">
    <property type="match status" value="1"/>
</dbReference>
<dbReference type="InterPro" id="IPR053888">
    <property type="entry name" value="MRM3-like_sub_bind"/>
</dbReference>
<dbReference type="InterPro" id="IPR029028">
    <property type="entry name" value="Alpha/beta_knot_MTases"/>
</dbReference>
<dbReference type="PANTHER" id="PTHR43191:SF2">
    <property type="entry name" value="RRNA METHYLTRANSFERASE 3, MITOCHONDRIAL"/>
    <property type="match status" value="1"/>
</dbReference>
<dbReference type="Pfam" id="PF22435">
    <property type="entry name" value="MRM3-like_sub_bind"/>
    <property type="match status" value="1"/>
</dbReference>
<dbReference type="InterPro" id="IPR013123">
    <property type="entry name" value="SpoU_subst-bd"/>
</dbReference>
<dbReference type="InterPro" id="IPR029026">
    <property type="entry name" value="tRNA_m1G_MTases_N"/>
</dbReference>
<dbReference type="InterPro" id="IPR029064">
    <property type="entry name" value="Ribosomal_eL30-like_sf"/>
</dbReference>
<dbReference type="RefSeq" id="WP_209402013.1">
    <property type="nucleotide sequence ID" value="NZ_JAGIYQ010000001.1"/>
</dbReference>
<sequence>MKRIDSIQNPSIKAWKKLLTKKGRENAKKYIIEGLHLVEEAIKNDAPILHLLICEEIDIPATFTTGSYEVTYISKEVSKALSETETTQGVFAIVEFDFMRVDIKSIKKVILLDEIQDPGNAGTIIRTADAAGFDAVILGKGCCDLYNGKTIRSTQGSLFHIPIIRGDLHEWITNLKQENIKVFGTALEGAKPYKESSKVERFAILLGNEGNGVNKELLAITDENVYIPIVGKAESLNVGVAAGVLMYGLS</sequence>
<evidence type="ECO:0000313" key="5">
    <source>
        <dbReference type="EMBL" id="MBP0724010.1"/>
    </source>
</evidence>
<dbReference type="GO" id="GO:0006396">
    <property type="term" value="P:RNA processing"/>
    <property type="evidence" value="ECO:0007669"/>
    <property type="project" value="InterPro"/>
</dbReference>
<dbReference type="AlphaFoldDB" id="A0A940SHJ3"/>
<evidence type="ECO:0000256" key="2">
    <source>
        <dbReference type="ARBA" id="ARBA00022603"/>
    </source>
</evidence>
<feature type="domain" description="RNA 2-O ribose methyltransferase substrate binding" evidence="4">
    <location>
        <begin position="31"/>
        <end position="99"/>
    </location>
</feature>
<evidence type="ECO:0000259" key="4">
    <source>
        <dbReference type="SMART" id="SM00967"/>
    </source>
</evidence>
<dbReference type="GO" id="GO:0005737">
    <property type="term" value="C:cytoplasm"/>
    <property type="evidence" value="ECO:0007669"/>
    <property type="project" value="UniProtKB-ARBA"/>
</dbReference>
<dbReference type="Proteomes" id="UP000682134">
    <property type="component" value="Unassembled WGS sequence"/>
</dbReference>
<comment type="caution">
    <text evidence="5">The sequence shown here is derived from an EMBL/GenBank/DDBJ whole genome shotgun (WGS) entry which is preliminary data.</text>
</comment>
<dbReference type="SUPFAM" id="SSF55315">
    <property type="entry name" value="L30e-like"/>
    <property type="match status" value="1"/>
</dbReference>
<dbReference type="Gene3D" id="3.30.1330.30">
    <property type="match status" value="1"/>
</dbReference>
<keyword evidence="2 5" id="KW-0489">Methyltransferase</keyword>
<dbReference type="InterPro" id="IPR001537">
    <property type="entry name" value="SpoU_MeTrfase"/>
</dbReference>
<dbReference type="PANTHER" id="PTHR43191">
    <property type="entry name" value="RRNA METHYLTRANSFERASE 3"/>
    <property type="match status" value="1"/>
</dbReference>
<evidence type="ECO:0000256" key="3">
    <source>
        <dbReference type="ARBA" id="ARBA00022679"/>
    </source>
</evidence>
<keyword evidence="6" id="KW-1185">Reference proteome</keyword>
<name>A0A940SHJ3_9BACI</name>
<keyword evidence="3" id="KW-0808">Transferase</keyword>
<dbReference type="GO" id="GO:0008173">
    <property type="term" value="F:RNA methyltransferase activity"/>
    <property type="evidence" value="ECO:0007669"/>
    <property type="project" value="InterPro"/>
</dbReference>
<proteinExistence type="inferred from homology"/>
<gene>
    <name evidence="5" type="ORF">J5Y03_02285</name>
</gene>
<dbReference type="InterPro" id="IPR051259">
    <property type="entry name" value="rRNA_Methyltransferase"/>
</dbReference>
<accession>A0A940SHJ3</accession>
<organism evidence="5 6">
    <name type="scientific">Gottfriedia endophytica</name>
    <dbReference type="NCBI Taxonomy" id="2820819"/>
    <lineage>
        <taxon>Bacteria</taxon>
        <taxon>Bacillati</taxon>
        <taxon>Bacillota</taxon>
        <taxon>Bacilli</taxon>
        <taxon>Bacillales</taxon>
        <taxon>Bacillaceae</taxon>
        <taxon>Gottfriedia</taxon>
    </lineage>
</organism>
<dbReference type="EMBL" id="JAGIYQ010000001">
    <property type="protein sequence ID" value="MBP0724010.1"/>
    <property type="molecule type" value="Genomic_DNA"/>
</dbReference>
<dbReference type="GO" id="GO:0003723">
    <property type="term" value="F:RNA binding"/>
    <property type="evidence" value="ECO:0007669"/>
    <property type="project" value="InterPro"/>
</dbReference>